<dbReference type="Proteomes" id="UP000289841">
    <property type="component" value="Chromosome"/>
</dbReference>
<dbReference type="SUPFAM" id="SSF53850">
    <property type="entry name" value="Periplasmic binding protein-like II"/>
    <property type="match status" value="1"/>
</dbReference>
<keyword evidence="2" id="KW-1185">Reference proteome</keyword>
<accession>A0A449BFR0</accession>
<dbReference type="OrthoDB" id="9787283at2"/>
<dbReference type="Gene3D" id="3.40.190.10">
    <property type="entry name" value="Periplasmic binding protein-like II"/>
    <property type="match status" value="2"/>
</dbReference>
<dbReference type="KEGG" id="aaxa:NCTC10138_01687"/>
<evidence type="ECO:0008006" key="3">
    <source>
        <dbReference type="Google" id="ProtNLM"/>
    </source>
</evidence>
<proteinExistence type="predicted"/>
<gene>
    <name evidence="1" type="ORF">NCTC10138_01687</name>
</gene>
<dbReference type="RefSeq" id="WP_026390435.1">
    <property type="nucleotide sequence ID" value="NZ_LR215048.1"/>
</dbReference>
<dbReference type="AlphaFoldDB" id="A0A449BFR0"/>
<sequence length="576" mass="65419">MKKYLIIVATALISLTLVSCGGKKGPAKSLEELGYNPNGLPIVKEQVEYKITAPKNALALDYNDMDIFKEMLTDTNVKVNWENLSEETFQTTRNMIVGSKKNRPDAMYHAGFSDRDIIQYSASGTIIPLDKYLDNMPNFKNILEKRPDIKEVITSPDGHIYALPRVEEMGLLQHPNMLFVNKTWINKLSDANLIKDKNNNTIKVEVIGGNLAEDSTNKDIKLNELTIKINNEVVSGFNLDQYEAILTAMKDNASFLTQEADKLIPLTFRYGGWQGNQADLYSAFGIAENIDHLTVVDGKVTFTATDSKFKDATNSTASWITKGLIDKEILSQSDFDLLTKGKGNAQRLGSFYWWEKETVIKPEWQDDYVAVPPLIGHDGKQNVGISNNHEVVKGQFVVFENAENPEVLLTWIDRFYDPIISAQINYGPKGIVFQEELNEDGMLVEKPLPEGVTSDELRLKNAPMGIVYLSHEQWENTIVMEYRARLRLVMLEKYIKPYVYENVTNFPNVTYTLSEINQIQRLKSDIDSYTYQTTTKWLLNGGVSDSEWSSYIAQLNKMKLNELLDIHQAAYNRLNK</sequence>
<evidence type="ECO:0000313" key="2">
    <source>
        <dbReference type="Proteomes" id="UP000289841"/>
    </source>
</evidence>
<dbReference type="EMBL" id="LR215048">
    <property type="protein sequence ID" value="VEU81289.1"/>
    <property type="molecule type" value="Genomic_DNA"/>
</dbReference>
<evidence type="ECO:0000313" key="1">
    <source>
        <dbReference type="EMBL" id="VEU81289.1"/>
    </source>
</evidence>
<dbReference type="PROSITE" id="PS51257">
    <property type="entry name" value="PROKAR_LIPOPROTEIN"/>
    <property type="match status" value="1"/>
</dbReference>
<dbReference type="STRING" id="1278311.GCA_000428705_00829"/>
<protein>
    <recommendedName>
        <fullName evidence="3">ABC transporter substrate-binding protein</fullName>
    </recommendedName>
</protein>
<organism evidence="1 2">
    <name type="scientific">Haploplasma axanthum</name>
    <name type="common">Acholeplasma axanthum</name>
    <dbReference type="NCBI Taxonomy" id="29552"/>
    <lineage>
        <taxon>Bacteria</taxon>
        <taxon>Bacillati</taxon>
        <taxon>Mycoplasmatota</taxon>
        <taxon>Mollicutes</taxon>
        <taxon>Acholeplasmatales</taxon>
        <taxon>Acholeplasmataceae</taxon>
        <taxon>Haploplasma</taxon>
    </lineage>
</organism>
<reference evidence="1 2" key="1">
    <citation type="submission" date="2019-01" db="EMBL/GenBank/DDBJ databases">
        <authorList>
            <consortium name="Pathogen Informatics"/>
        </authorList>
    </citation>
    <scope>NUCLEOTIDE SEQUENCE [LARGE SCALE GENOMIC DNA]</scope>
    <source>
        <strain evidence="1 2">NCTC10138</strain>
    </source>
</reference>
<name>A0A449BFR0_HAPAX</name>